<organism evidence="2 3">
    <name type="scientific">Endozoicomonas gorgoniicola</name>
    <dbReference type="NCBI Taxonomy" id="1234144"/>
    <lineage>
        <taxon>Bacteria</taxon>
        <taxon>Pseudomonadati</taxon>
        <taxon>Pseudomonadota</taxon>
        <taxon>Gammaproteobacteria</taxon>
        <taxon>Oceanospirillales</taxon>
        <taxon>Endozoicomonadaceae</taxon>
        <taxon>Endozoicomonas</taxon>
    </lineage>
</organism>
<feature type="compositionally biased region" description="Low complexity" evidence="1">
    <location>
        <begin position="20"/>
        <end position="34"/>
    </location>
</feature>
<evidence type="ECO:0000256" key="1">
    <source>
        <dbReference type="SAM" id="MobiDB-lite"/>
    </source>
</evidence>
<dbReference type="EMBL" id="JAPFCC010000001">
    <property type="protein sequence ID" value="MCW7556342.1"/>
    <property type="molecule type" value="Genomic_DNA"/>
</dbReference>
<name>A0ABT3N3Y3_9GAMM</name>
<feature type="compositionally biased region" description="Polar residues" evidence="1">
    <location>
        <begin position="1"/>
        <end position="11"/>
    </location>
</feature>
<sequence>MAENITNSSQLAEKALESLEPAASPDQADASAAEKFGELLSQNPGKNANGQNVLAEGVEQTPPVDGDALTLGDKILRGMQGLRDHVEAGRADVQSAMTPPQEGEVMNMQQMFKTQMAMTNLMVTEDYIGKIVSKSTQTFDTLLKNQ</sequence>
<gene>
    <name evidence="2" type="ORF">NX722_27660</name>
</gene>
<evidence type="ECO:0000313" key="2">
    <source>
        <dbReference type="EMBL" id="MCW7556342.1"/>
    </source>
</evidence>
<proteinExistence type="predicted"/>
<keyword evidence="3" id="KW-1185">Reference proteome</keyword>
<feature type="region of interest" description="Disordered" evidence="1">
    <location>
        <begin position="1"/>
        <end position="66"/>
    </location>
</feature>
<comment type="caution">
    <text evidence="2">The sequence shown here is derived from an EMBL/GenBank/DDBJ whole genome shotgun (WGS) entry which is preliminary data.</text>
</comment>
<dbReference type="Pfam" id="PF17001">
    <property type="entry name" value="T3SS_basalb_I"/>
    <property type="match status" value="1"/>
</dbReference>
<protein>
    <submittedName>
        <fullName evidence="2">EscI/YscI/HrpB family type III secretion system inner rod protein</fullName>
    </submittedName>
</protein>
<dbReference type="InterPro" id="IPR012670">
    <property type="entry name" value="T3SS_YscI/HrpB"/>
</dbReference>
<dbReference type="RefSeq" id="WP_262566030.1">
    <property type="nucleotide sequence ID" value="NZ_JAPFCC010000001.1"/>
</dbReference>
<accession>A0ABT3N3Y3</accession>
<evidence type="ECO:0000313" key="3">
    <source>
        <dbReference type="Proteomes" id="UP001209854"/>
    </source>
</evidence>
<feature type="compositionally biased region" description="Polar residues" evidence="1">
    <location>
        <begin position="40"/>
        <end position="52"/>
    </location>
</feature>
<dbReference type="Proteomes" id="UP001209854">
    <property type="component" value="Unassembled WGS sequence"/>
</dbReference>
<reference evidence="2 3" key="1">
    <citation type="submission" date="2022-10" db="EMBL/GenBank/DDBJ databases">
        <title>High-quality genome sequences of two octocoral-associated bacteria, Endozoicomonas euniceicola EF212 and Endozoicomonas gorgoniicola PS125.</title>
        <authorList>
            <person name="Chiou Y.-J."/>
            <person name="Chen Y.-H."/>
        </authorList>
    </citation>
    <scope>NUCLEOTIDE SEQUENCE [LARGE SCALE GENOMIC DNA]</scope>
    <source>
        <strain evidence="2 3">PS125</strain>
    </source>
</reference>